<gene>
    <name evidence="2" type="ORF">A2478_05430</name>
</gene>
<feature type="compositionally biased region" description="Basic and acidic residues" evidence="1">
    <location>
        <begin position="187"/>
        <end position="196"/>
    </location>
</feature>
<feature type="region of interest" description="Disordered" evidence="1">
    <location>
        <begin position="183"/>
        <end position="211"/>
    </location>
</feature>
<protein>
    <recommendedName>
        <fullName evidence="4">Lipoprotein</fullName>
    </recommendedName>
</protein>
<sequence length="211" mass="24413">MKKVLISLVTVVLIFSLAGCKKQAYTEIIMDQSDVSTAVNGWVVHTNPQFRYEFRLPQNWTFPIGTEGSDYIVFYTKSKELSDSYIGNMVIKGFVNWNTDYTVDEYIENELQDLQLSKFDSEEIIVKDFKGRRYKNVDTLYSGKAVDLVIFELWDRIVEIHLIDDLDNARIAFNSFNFYDNQQPPRTETEAARDAEQADNANIEVEYAPAE</sequence>
<comment type="caution">
    <text evidence="2">The sequence shown here is derived from an EMBL/GenBank/DDBJ whole genome shotgun (WGS) entry which is preliminary data.</text>
</comment>
<name>A0A1F5SYV0_9BACT</name>
<organism evidence="2 3">
    <name type="scientific">Candidatus Falkowbacteria bacterium RIFOXYC2_FULL_36_12</name>
    <dbReference type="NCBI Taxonomy" id="1798002"/>
    <lineage>
        <taxon>Bacteria</taxon>
        <taxon>Candidatus Falkowiibacteriota</taxon>
    </lineage>
</organism>
<dbReference type="EMBL" id="MFGJ01000007">
    <property type="protein sequence ID" value="OGF31894.1"/>
    <property type="molecule type" value="Genomic_DNA"/>
</dbReference>
<evidence type="ECO:0000313" key="2">
    <source>
        <dbReference type="EMBL" id="OGF31894.1"/>
    </source>
</evidence>
<evidence type="ECO:0008006" key="4">
    <source>
        <dbReference type="Google" id="ProtNLM"/>
    </source>
</evidence>
<dbReference type="Proteomes" id="UP000179001">
    <property type="component" value="Unassembled WGS sequence"/>
</dbReference>
<dbReference type="STRING" id="1798002.A2478_05430"/>
<reference evidence="2 3" key="1">
    <citation type="journal article" date="2016" name="Nat. Commun.">
        <title>Thousands of microbial genomes shed light on interconnected biogeochemical processes in an aquifer system.</title>
        <authorList>
            <person name="Anantharaman K."/>
            <person name="Brown C.T."/>
            <person name="Hug L.A."/>
            <person name="Sharon I."/>
            <person name="Castelle C.J."/>
            <person name="Probst A.J."/>
            <person name="Thomas B.C."/>
            <person name="Singh A."/>
            <person name="Wilkins M.J."/>
            <person name="Karaoz U."/>
            <person name="Brodie E.L."/>
            <person name="Williams K.H."/>
            <person name="Hubbard S.S."/>
            <person name="Banfield J.F."/>
        </authorList>
    </citation>
    <scope>NUCLEOTIDE SEQUENCE [LARGE SCALE GENOMIC DNA]</scope>
</reference>
<proteinExistence type="predicted"/>
<accession>A0A1F5SYV0</accession>
<evidence type="ECO:0000256" key="1">
    <source>
        <dbReference type="SAM" id="MobiDB-lite"/>
    </source>
</evidence>
<evidence type="ECO:0000313" key="3">
    <source>
        <dbReference type="Proteomes" id="UP000179001"/>
    </source>
</evidence>
<dbReference type="PROSITE" id="PS51257">
    <property type="entry name" value="PROKAR_LIPOPROTEIN"/>
    <property type="match status" value="1"/>
</dbReference>
<dbReference type="AlphaFoldDB" id="A0A1F5SYV0"/>